<dbReference type="Gene3D" id="3.10.180.10">
    <property type="entry name" value="2,3-Dihydroxybiphenyl 1,2-Dioxygenase, domain 1"/>
    <property type="match status" value="2"/>
</dbReference>
<dbReference type="RefSeq" id="WP_134779127.1">
    <property type="nucleotide sequence ID" value="NZ_SPDS01000001.1"/>
</dbReference>
<dbReference type="InterPro" id="IPR004360">
    <property type="entry name" value="Glyas_Fos-R_dOase_dom"/>
</dbReference>
<accession>A0A4Y8TXN7</accession>
<dbReference type="PROSITE" id="PS51819">
    <property type="entry name" value="VOC"/>
    <property type="match status" value="2"/>
</dbReference>
<dbReference type="Pfam" id="PF00903">
    <property type="entry name" value="Glyoxalase"/>
    <property type="match status" value="2"/>
</dbReference>
<proteinExistence type="predicted"/>
<evidence type="ECO:0000259" key="1">
    <source>
        <dbReference type="PROSITE" id="PS51819"/>
    </source>
</evidence>
<dbReference type="AlphaFoldDB" id="A0A4Y8TXN7"/>
<dbReference type="EMBL" id="SPDS01000001">
    <property type="protein sequence ID" value="TFH55823.1"/>
    <property type="molecule type" value="Genomic_DNA"/>
</dbReference>
<feature type="domain" description="VOC" evidence="1">
    <location>
        <begin position="134"/>
        <end position="247"/>
    </location>
</feature>
<dbReference type="InterPro" id="IPR037523">
    <property type="entry name" value="VOC_core"/>
</dbReference>
<protein>
    <recommendedName>
        <fullName evidence="1">VOC domain-containing protein</fullName>
    </recommendedName>
</protein>
<evidence type="ECO:0000313" key="3">
    <source>
        <dbReference type="Proteomes" id="UP000297638"/>
    </source>
</evidence>
<dbReference type="InterPro" id="IPR029068">
    <property type="entry name" value="Glyas_Bleomycin-R_OHBP_Dase"/>
</dbReference>
<evidence type="ECO:0000313" key="2">
    <source>
        <dbReference type="EMBL" id="TFH55823.1"/>
    </source>
</evidence>
<sequence length="294" mass="33429">MAWGLIREMGHVSIQTNDIEGSIFDATQLLGLRVTERTDNEVYLAANSVHHELTYVESEVNGIHSLGLIAQNGDALREIRKRVANENFKIVSETPVSAGVQDGFSFIGPEGWIFEVYTGMQSNDRGLLSFGPDRYGHINFHPRDVRGMMEFLRRIFDFRLSDVIGDDFAYFMRCNPDHHGIALIKGQGTFHHHAWQVQSIGDLAKLGDRLGAAGRELIWGPVRHGAGHNIAAYYVETSGAVVELYTDLEQIYDDQRDPIIWGEDENWWNMWSNRRTEDFRTFGIPTVTELKTFI</sequence>
<reference evidence="2 3" key="1">
    <citation type="submission" date="2019-03" db="EMBL/GenBank/DDBJ databases">
        <title>Glutamicibacter sp. LJH19 genome.</title>
        <authorList>
            <person name="Sinai Borker S."/>
            <person name="Kumar R."/>
        </authorList>
    </citation>
    <scope>NUCLEOTIDE SEQUENCE [LARGE SCALE GENOMIC DNA]</scope>
    <source>
        <strain evidence="2 3">LJH19</strain>
    </source>
</reference>
<dbReference type="Proteomes" id="UP000297638">
    <property type="component" value="Unassembled WGS sequence"/>
</dbReference>
<name>A0A4Y8TXN7_9MICC</name>
<dbReference type="CDD" id="cd08343">
    <property type="entry name" value="ED_TypeI_classII_C"/>
    <property type="match status" value="1"/>
</dbReference>
<organism evidence="2 3">
    <name type="scientific">Glutamicibacter arilaitensis</name>
    <dbReference type="NCBI Taxonomy" id="256701"/>
    <lineage>
        <taxon>Bacteria</taxon>
        <taxon>Bacillati</taxon>
        <taxon>Actinomycetota</taxon>
        <taxon>Actinomycetes</taxon>
        <taxon>Micrococcales</taxon>
        <taxon>Micrococcaceae</taxon>
        <taxon>Glutamicibacter</taxon>
    </lineage>
</organism>
<comment type="caution">
    <text evidence="2">The sequence shown here is derived from an EMBL/GenBank/DDBJ whole genome shotgun (WGS) entry which is preliminary data.</text>
</comment>
<feature type="domain" description="VOC" evidence="1">
    <location>
        <begin position="8"/>
        <end position="119"/>
    </location>
</feature>
<gene>
    <name evidence="2" type="ORF">EXY26_01705</name>
</gene>
<dbReference type="SUPFAM" id="SSF54593">
    <property type="entry name" value="Glyoxalase/Bleomycin resistance protein/Dihydroxybiphenyl dioxygenase"/>
    <property type="match status" value="1"/>
</dbReference>